<evidence type="ECO:0000313" key="1">
    <source>
        <dbReference type="EMBL" id="MBW0549858.1"/>
    </source>
</evidence>
<reference evidence="1" key="1">
    <citation type="submission" date="2021-03" db="EMBL/GenBank/DDBJ databases">
        <title>Draft genome sequence of rust myrtle Austropuccinia psidii MF-1, a brazilian biotype.</title>
        <authorList>
            <person name="Quecine M.C."/>
            <person name="Pachon D.M.R."/>
            <person name="Bonatelli M.L."/>
            <person name="Correr F.H."/>
            <person name="Franceschini L.M."/>
            <person name="Leite T.F."/>
            <person name="Margarido G.R.A."/>
            <person name="Almeida C.A."/>
            <person name="Ferrarezi J.A."/>
            <person name="Labate C.A."/>
        </authorList>
    </citation>
    <scope>NUCLEOTIDE SEQUENCE</scope>
    <source>
        <strain evidence="1">MF-1</strain>
    </source>
</reference>
<dbReference type="OrthoDB" id="2514001at2759"/>
<organism evidence="1 2">
    <name type="scientific">Austropuccinia psidii MF-1</name>
    <dbReference type="NCBI Taxonomy" id="1389203"/>
    <lineage>
        <taxon>Eukaryota</taxon>
        <taxon>Fungi</taxon>
        <taxon>Dikarya</taxon>
        <taxon>Basidiomycota</taxon>
        <taxon>Pucciniomycotina</taxon>
        <taxon>Pucciniomycetes</taxon>
        <taxon>Pucciniales</taxon>
        <taxon>Sphaerophragmiaceae</taxon>
        <taxon>Austropuccinia</taxon>
    </lineage>
</organism>
<comment type="caution">
    <text evidence="1">The sequence shown here is derived from an EMBL/GenBank/DDBJ whole genome shotgun (WGS) entry which is preliminary data.</text>
</comment>
<name>A0A9Q3P501_9BASI</name>
<sequence length="191" mass="22089">MPNISKKKEAIKHIIEKWDSAEKEKQKNSIYKLLGLQVIHTIESILSPSNITEKIIWDLIYNKANVFRDAVGKLLQSRYLERNPVMKFNELYDIEFLFSMRDEYFKQSVRTTKEVFIHLNSKIKDNLIFQNNCFNKQLPVSHQLAFTLERIGSNGNGTSVGRIAQNLKIGRGTVVMVSRKVLCAINSLDKE</sequence>
<evidence type="ECO:0000313" key="2">
    <source>
        <dbReference type="Proteomes" id="UP000765509"/>
    </source>
</evidence>
<proteinExistence type="predicted"/>
<dbReference type="AlphaFoldDB" id="A0A9Q3P501"/>
<dbReference type="Proteomes" id="UP000765509">
    <property type="component" value="Unassembled WGS sequence"/>
</dbReference>
<keyword evidence="2" id="KW-1185">Reference proteome</keyword>
<protein>
    <submittedName>
        <fullName evidence="1">Uncharacterized protein</fullName>
    </submittedName>
</protein>
<gene>
    <name evidence="1" type="ORF">O181_089573</name>
</gene>
<accession>A0A9Q3P501</accession>
<dbReference type="EMBL" id="AVOT02055289">
    <property type="protein sequence ID" value="MBW0549858.1"/>
    <property type="molecule type" value="Genomic_DNA"/>
</dbReference>